<evidence type="ECO:0000256" key="13">
    <source>
        <dbReference type="SAM" id="Phobius"/>
    </source>
</evidence>
<dbReference type="GO" id="GO:0015986">
    <property type="term" value="P:proton motive force-driven ATP synthesis"/>
    <property type="evidence" value="ECO:0007669"/>
    <property type="project" value="InterPro"/>
</dbReference>
<comment type="subunit">
    <text evidence="3">F-type ATPases have 2 components, CF(1) - the catalytic core - and CF(0) - the membrane proton channel.</text>
</comment>
<dbReference type="GO" id="GO:0015078">
    <property type="term" value="F:proton transmembrane transporter activity"/>
    <property type="evidence" value="ECO:0007669"/>
    <property type="project" value="InterPro"/>
</dbReference>
<accession>A0A6B9WD53</accession>
<gene>
    <name evidence="14" type="primary">atp8</name>
</gene>
<feature type="transmembrane region" description="Helical" evidence="13">
    <location>
        <begin position="12"/>
        <end position="32"/>
    </location>
</feature>
<dbReference type="EMBL" id="MK270522">
    <property type="protein sequence ID" value="QHQ98473.1"/>
    <property type="molecule type" value="Genomic_DNA"/>
</dbReference>
<protein>
    <recommendedName>
        <fullName evidence="12">ATP synthase complex subunit 8</fullName>
    </recommendedName>
</protein>
<keyword evidence="9 12" id="KW-0406">Ion transport</keyword>
<evidence type="ECO:0000256" key="9">
    <source>
        <dbReference type="ARBA" id="ARBA00023065"/>
    </source>
</evidence>
<evidence type="ECO:0000256" key="3">
    <source>
        <dbReference type="ARBA" id="ARBA00011291"/>
    </source>
</evidence>
<dbReference type="GO" id="GO:0045259">
    <property type="term" value="C:proton-transporting ATP synthase complex"/>
    <property type="evidence" value="ECO:0007669"/>
    <property type="project" value="UniProtKB-KW"/>
</dbReference>
<keyword evidence="11 13" id="KW-0472">Membrane</keyword>
<keyword evidence="7 12" id="KW-0375">Hydrogen ion transport</keyword>
<name>A0A6B9WD53_9ACAR</name>
<dbReference type="AlphaFoldDB" id="A0A6B9WD53"/>
<evidence type="ECO:0000256" key="6">
    <source>
        <dbReference type="ARBA" id="ARBA00022692"/>
    </source>
</evidence>
<proteinExistence type="inferred from homology"/>
<evidence type="ECO:0000256" key="1">
    <source>
        <dbReference type="ARBA" id="ARBA00004304"/>
    </source>
</evidence>
<evidence type="ECO:0000256" key="12">
    <source>
        <dbReference type="RuleBase" id="RU003661"/>
    </source>
</evidence>
<comment type="similarity">
    <text evidence="2 12">Belongs to the ATPase protein 8 family.</text>
</comment>
<dbReference type="GO" id="GO:0031966">
    <property type="term" value="C:mitochondrial membrane"/>
    <property type="evidence" value="ECO:0007669"/>
    <property type="project" value="UniProtKB-SubCell"/>
</dbReference>
<keyword evidence="4 12" id="KW-0813">Transport</keyword>
<evidence type="ECO:0000256" key="4">
    <source>
        <dbReference type="ARBA" id="ARBA00022448"/>
    </source>
</evidence>
<dbReference type="InterPro" id="IPR001421">
    <property type="entry name" value="ATP8_metazoa"/>
</dbReference>
<keyword evidence="8 13" id="KW-1133">Transmembrane helix</keyword>
<reference evidence="14" key="1">
    <citation type="journal article" date="2019" name="Zool. Scr.">
        <title>Mitochondrial genome reorganization characterizes various lineages of mesostigmatid mites (Acari: Parasitiformes).</title>
        <authorList>
            <person name="Li W.-N."/>
            <person name="Shao R."/>
            <person name="Zhang Q."/>
            <person name="Deng W."/>
            <person name="Xue X.-F."/>
        </authorList>
    </citation>
    <scope>NUCLEOTIDE SEQUENCE</scope>
</reference>
<evidence type="ECO:0000256" key="5">
    <source>
        <dbReference type="ARBA" id="ARBA00022547"/>
    </source>
</evidence>
<evidence type="ECO:0000256" key="8">
    <source>
        <dbReference type="ARBA" id="ARBA00022989"/>
    </source>
</evidence>
<geneLocation type="mitochondrion" evidence="14"/>
<evidence type="ECO:0000256" key="11">
    <source>
        <dbReference type="ARBA" id="ARBA00023136"/>
    </source>
</evidence>
<comment type="subcellular location">
    <subcellularLocation>
        <location evidence="1 12">Mitochondrion membrane</location>
        <topology evidence="1 12">Single-pass membrane protein</topology>
    </subcellularLocation>
</comment>
<keyword evidence="6 12" id="KW-0812">Transmembrane</keyword>
<evidence type="ECO:0000313" key="14">
    <source>
        <dbReference type="EMBL" id="QHQ98473.1"/>
    </source>
</evidence>
<sequence length="52" mass="6413">MPQMNPMNWYLISFSMFSTFMILLSLIYFSYFTMSHSKMNKKSSNNFMLYMW</sequence>
<dbReference type="Pfam" id="PF00895">
    <property type="entry name" value="ATP-synt_8"/>
    <property type="match status" value="1"/>
</dbReference>
<keyword evidence="10 12" id="KW-0496">Mitochondrion</keyword>
<organism evidence="14">
    <name type="scientific">Quadristernoseta cf. longigynium XFX-2019</name>
    <dbReference type="NCBI Taxonomy" id="2695872"/>
    <lineage>
        <taxon>Eukaryota</taxon>
        <taxon>Metazoa</taxon>
        <taxon>Ecdysozoa</taxon>
        <taxon>Arthropoda</taxon>
        <taxon>Chelicerata</taxon>
        <taxon>Arachnida</taxon>
        <taxon>Acari</taxon>
        <taxon>Parasitiformes</taxon>
        <taxon>Mesostigmata</taxon>
        <taxon>Antennophorina</taxon>
        <taxon>Celaenopsoidea</taxon>
        <taxon>Diplogyniidae</taxon>
        <taxon>Quadristernoseta</taxon>
    </lineage>
</organism>
<keyword evidence="5 12" id="KW-0138">CF(0)</keyword>
<evidence type="ECO:0000256" key="10">
    <source>
        <dbReference type="ARBA" id="ARBA00023128"/>
    </source>
</evidence>
<evidence type="ECO:0000256" key="7">
    <source>
        <dbReference type="ARBA" id="ARBA00022781"/>
    </source>
</evidence>
<evidence type="ECO:0000256" key="2">
    <source>
        <dbReference type="ARBA" id="ARBA00008892"/>
    </source>
</evidence>